<name>A0AAW0CZG9_9AGAR</name>
<organism evidence="2 3">
    <name type="scientific">Paramarasmius palmivorus</name>
    <dbReference type="NCBI Taxonomy" id="297713"/>
    <lineage>
        <taxon>Eukaryota</taxon>
        <taxon>Fungi</taxon>
        <taxon>Dikarya</taxon>
        <taxon>Basidiomycota</taxon>
        <taxon>Agaricomycotina</taxon>
        <taxon>Agaricomycetes</taxon>
        <taxon>Agaricomycetidae</taxon>
        <taxon>Agaricales</taxon>
        <taxon>Marasmiineae</taxon>
        <taxon>Marasmiaceae</taxon>
        <taxon>Paramarasmius</taxon>
    </lineage>
</organism>
<feature type="region of interest" description="Disordered" evidence="1">
    <location>
        <begin position="87"/>
        <end position="128"/>
    </location>
</feature>
<protein>
    <submittedName>
        <fullName evidence="2">Uncharacterized protein</fullName>
    </submittedName>
</protein>
<evidence type="ECO:0000256" key="1">
    <source>
        <dbReference type="SAM" id="MobiDB-lite"/>
    </source>
</evidence>
<dbReference type="AlphaFoldDB" id="A0AAW0CZG9"/>
<dbReference type="EMBL" id="JAYKXP010000026">
    <property type="protein sequence ID" value="KAK7044200.1"/>
    <property type="molecule type" value="Genomic_DNA"/>
</dbReference>
<accession>A0AAW0CZG9</accession>
<sequence>MSLLQDITSPSKQTSWGTTATVHPLSVTQTTHGECFTSAEHFYFEGFEDGLRRREAEVASLQNQLNQAGFEIVQLKLKNQNLEEENQASRASEAIVSDDIDTSSNGSASSFIRVPPPSPTMTFPPSRSNNRYGIPNYLSVFRSREAETALKELMEKARQMDARSLTRIKNMCREAHATPRDSKSWAQSFILSEWRNPPELAPPNTRDPAKPALPNPRMGDSFESWYEYYSIHSSSLPRGVRKDTQGRPWKPDLRASRLAAQLRPLQTSPAATRTEFNYYLIELLGTSGEYQRVVSRRGLRIATKLSPQPYDGPSPVTIEDVVLHMAACGVTYEIVRDDLEPWSRQYKAVGTTFGPKST</sequence>
<evidence type="ECO:0000313" key="2">
    <source>
        <dbReference type="EMBL" id="KAK7044200.1"/>
    </source>
</evidence>
<reference evidence="2 3" key="1">
    <citation type="submission" date="2024-01" db="EMBL/GenBank/DDBJ databases">
        <title>A draft genome for a cacao thread blight-causing isolate of Paramarasmius palmivorus.</title>
        <authorList>
            <person name="Baruah I.K."/>
            <person name="Bukari Y."/>
            <person name="Amoako-Attah I."/>
            <person name="Meinhardt L.W."/>
            <person name="Bailey B.A."/>
            <person name="Cohen S.P."/>
        </authorList>
    </citation>
    <scope>NUCLEOTIDE SEQUENCE [LARGE SCALE GENOMIC DNA]</scope>
    <source>
        <strain evidence="2 3">GH-12</strain>
    </source>
</reference>
<dbReference type="Proteomes" id="UP001383192">
    <property type="component" value="Unassembled WGS sequence"/>
</dbReference>
<proteinExistence type="predicted"/>
<feature type="region of interest" description="Disordered" evidence="1">
    <location>
        <begin position="196"/>
        <end position="216"/>
    </location>
</feature>
<keyword evidence="3" id="KW-1185">Reference proteome</keyword>
<gene>
    <name evidence="2" type="ORF">VNI00_007920</name>
</gene>
<comment type="caution">
    <text evidence="2">The sequence shown here is derived from an EMBL/GenBank/DDBJ whole genome shotgun (WGS) entry which is preliminary data.</text>
</comment>
<evidence type="ECO:0000313" key="3">
    <source>
        <dbReference type="Proteomes" id="UP001383192"/>
    </source>
</evidence>